<keyword evidence="4" id="KW-0294">Fucose metabolism</keyword>
<evidence type="ECO:0000256" key="1">
    <source>
        <dbReference type="ARBA" id="ARBA00007737"/>
    </source>
</evidence>
<sequence length="1108" mass="125243">MPPHSYISNTRKPLSLKPFLRSPGASIYKLLLPSPLRAGRCLLPFLAFWALLSISQLHPSLPISCSPHFHHVRLNWRPRRGPVDEFWKWAQSEVPQLVPCTNYSEPHRHASNSGKYMLVVVSGGLNQQRNQIIDAVVVARILEAVLVVPAFQVNQVWGDDSEFGDIFDVEHFKKTLKDDVVVVSSLPATHIRKRRVRAPLIPFDADEDWIRSNYSSKLDRDTVLLLRAFDSRLAKHLSVDLQKLRCKVAFEALRFKPWIESLANSFVERMEEEGPFLALHLRLEKDVWVRTGCHSGLGIEADLTIDRIRSSKPHLLTSRSKLSAQERSQAGLCPLNANEISRLLKGLGASRNIRIYWAGGEPFGGVKSLQPLKSQFPNLFNKWDLAKPRELDGITDKPSIMAALDYIVCLRSRVFLASHGGNMARSLHATLPLPYLTKPTVCPDLAARDSSIQVAREHMAISASASAYVGARIKVEEEVVRRVKVEEEVDGEEFGDGDNSNNHYQNQPQPEEEEEERGPAERIDSLAAEKAAEQLLMTRPWKRRRAVGQLGPKPLLSQNRHRLSRLLDRLARAHSWKEASGTLSSLLKGTPRASTLLEDRRNFLVAMEIQRRLGGKGGNYQTKIKKIYEVWMSKLVWTKKCSKKRYTIQLELALFYLSHGNIEEAFNTTKFLVQYHDSASEPIVNLIHGLILYQMWYSGLPEGMKIKDFDLQMASEALDATSCDGYEGPEIFASSNGHNAINTEDVNYSARVASQSSVGNEKNKFDLKIEVKKEIDDAFHAAELHPSGSEMNDDQPYNPHPHSLNCSIFLAHGLEKSLLPVQLDHLTGDLEHIICSYRRLVNQYYNDAVKHLRLALHSTPPLLAAILPLVQLLLLGDRVDDALMELENSCHNFSVALPFRLRARILEAFRSSQLTAIHRCYEDALTRDPSCNLSLERLIKIHRSGNYDTVPLLEMITLHLDATDGRSSIWEEFASCFLKILTSSVADYEDRVSVNRQGGSAAIVSSNKIPRVFTEGQSRESWKVRCRWWITRHFSKNAYLQDMQYSDRKLLATKAACASHIYGPNFEYVKAAFSSLTNEANNVQLSFLQAHMEKSLRLHENLTALGPL</sequence>
<protein>
    <recommendedName>
        <fullName evidence="6">O-fucosyltransferase family protein</fullName>
    </recommendedName>
</protein>
<evidence type="ECO:0000313" key="8">
    <source>
        <dbReference type="EMBL" id="URE16332.1"/>
    </source>
</evidence>
<dbReference type="InterPro" id="IPR024709">
    <property type="entry name" value="FucosylTrfase_pln"/>
</dbReference>
<feature type="compositionally biased region" description="Acidic residues" evidence="7">
    <location>
        <begin position="487"/>
        <end position="496"/>
    </location>
</feature>
<dbReference type="CDD" id="cd11299">
    <property type="entry name" value="O-FucT_plant"/>
    <property type="match status" value="1"/>
</dbReference>
<dbReference type="GO" id="GO:0006004">
    <property type="term" value="P:fucose metabolic process"/>
    <property type="evidence" value="ECO:0007669"/>
    <property type="project" value="UniProtKB-KW"/>
</dbReference>
<dbReference type="InterPro" id="IPR039495">
    <property type="entry name" value="TAF1A"/>
</dbReference>
<dbReference type="GO" id="GO:0016757">
    <property type="term" value="F:glycosyltransferase activity"/>
    <property type="evidence" value="ECO:0007669"/>
    <property type="project" value="UniProtKB-KW"/>
</dbReference>
<dbReference type="GO" id="GO:0006360">
    <property type="term" value="P:transcription by RNA polymerase I"/>
    <property type="evidence" value="ECO:0007669"/>
    <property type="project" value="InterPro"/>
</dbReference>
<keyword evidence="3" id="KW-0808">Transferase</keyword>
<reference evidence="8" key="1">
    <citation type="submission" date="2022-05" db="EMBL/GenBank/DDBJ databases">
        <title>The Musa troglodytarum L. genome provides insights into the mechanism of non-climacteric behaviour and enrichment of carotenoids.</title>
        <authorList>
            <person name="Wang J."/>
        </authorList>
    </citation>
    <scope>NUCLEOTIDE SEQUENCE</scope>
    <source>
        <tissue evidence="8">Leaf</tissue>
    </source>
</reference>
<evidence type="ECO:0000256" key="5">
    <source>
        <dbReference type="ARBA" id="ARBA00023277"/>
    </source>
</evidence>
<proteinExistence type="inferred from homology"/>
<comment type="similarity">
    <text evidence="1">Belongs to the glycosyltransferase GT106 family.</text>
</comment>
<dbReference type="EMBL" id="CP097509">
    <property type="protein sequence ID" value="URE16332.1"/>
    <property type="molecule type" value="Genomic_DNA"/>
</dbReference>
<feature type="compositionally biased region" description="Polar residues" evidence="7">
    <location>
        <begin position="498"/>
        <end position="509"/>
    </location>
</feature>
<dbReference type="InterPro" id="IPR019378">
    <property type="entry name" value="GDP-Fuc_O-FucTrfase"/>
</dbReference>
<keyword evidence="5" id="KW-0119">Carbohydrate metabolism</keyword>
<dbReference type="PANTHER" id="PTHR36720:SF1">
    <property type="entry name" value="TAF RNA POLYMERASE I SUBUNIT A"/>
    <property type="match status" value="1"/>
</dbReference>
<evidence type="ECO:0000256" key="7">
    <source>
        <dbReference type="SAM" id="MobiDB-lite"/>
    </source>
</evidence>
<dbReference type="Pfam" id="PF10250">
    <property type="entry name" value="O-FucT"/>
    <property type="match status" value="1"/>
</dbReference>
<evidence type="ECO:0000313" key="9">
    <source>
        <dbReference type="Proteomes" id="UP001055439"/>
    </source>
</evidence>
<name>A0A9E7GQH5_9LILI</name>
<dbReference type="GO" id="GO:0000120">
    <property type="term" value="C:RNA polymerase I transcription regulator complex"/>
    <property type="evidence" value="ECO:0007669"/>
    <property type="project" value="InterPro"/>
</dbReference>
<feature type="region of interest" description="Disordered" evidence="7">
    <location>
        <begin position="486"/>
        <end position="520"/>
    </location>
</feature>
<evidence type="ECO:0000256" key="2">
    <source>
        <dbReference type="ARBA" id="ARBA00022676"/>
    </source>
</evidence>
<dbReference type="PANTHER" id="PTHR36720">
    <property type="entry name" value="TAF RNA POLYMERASE I SUBUNIT A"/>
    <property type="match status" value="1"/>
</dbReference>
<keyword evidence="9" id="KW-1185">Reference proteome</keyword>
<evidence type="ECO:0000256" key="3">
    <source>
        <dbReference type="ARBA" id="ARBA00022679"/>
    </source>
</evidence>
<dbReference type="Pfam" id="PF14929">
    <property type="entry name" value="TAF1_subA"/>
    <property type="match status" value="1"/>
</dbReference>
<dbReference type="Proteomes" id="UP001055439">
    <property type="component" value="Chromosome 7"/>
</dbReference>
<accession>A0A9E7GQH5</accession>
<evidence type="ECO:0000256" key="6">
    <source>
        <dbReference type="ARBA" id="ARBA00030350"/>
    </source>
</evidence>
<dbReference type="AlphaFoldDB" id="A0A9E7GQH5"/>
<gene>
    <name evidence="8" type="ORF">MUK42_12845</name>
</gene>
<organism evidence="8 9">
    <name type="scientific">Musa troglodytarum</name>
    <name type="common">fe'i banana</name>
    <dbReference type="NCBI Taxonomy" id="320322"/>
    <lineage>
        <taxon>Eukaryota</taxon>
        <taxon>Viridiplantae</taxon>
        <taxon>Streptophyta</taxon>
        <taxon>Embryophyta</taxon>
        <taxon>Tracheophyta</taxon>
        <taxon>Spermatophyta</taxon>
        <taxon>Magnoliopsida</taxon>
        <taxon>Liliopsida</taxon>
        <taxon>Zingiberales</taxon>
        <taxon>Musaceae</taxon>
        <taxon>Musa</taxon>
    </lineage>
</organism>
<dbReference type="OrthoDB" id="1899337at2759"/>
<keyword evidence="2" id="KW-0328">Glycosyltransferase</keyword>
<evidence type="ECO:0000256" key="4">
    <source>
        <dbReference type="ARBA" id="ARBA00023253"/>
    </source>
</evidence>